<dbReference type="CDD" id="cd16917">
    <property type="entry name" value="HATPase_UhpB-NarQ-NarX-like"/>
    <property type="match status" value="1"/>
</dbReference>
<keyword evidence="7" id="KW-0067">ATP-binding</keyword>
<dbReference type="Gene3D" id="3.30.565.10">
    <property type="entry name" value="Histidine kinase-like ATPase, C-terminal domain"/>
    <property type="match status" value="1"/>
</dbReference>
<keyword evidence="6 11" id="KW-0418">Kinase</keyword>
<evidence type="ECO:0000313" key="11">
    <source>
        <dbReference type="EMBL" id="MEY8039937.1"/>
    </source>
</evidence>
<feature type="transmembrane region" description="Helical" evidence="9">
    <location>
        <begin position="101"/>
        <end position="122"/>
    </location>
</feature>
<evidence type="ECO:0000256" key="8">
    <source>
        <dbReference type="ARBA" id="ARBA00023012"/>
    </source>
</evidence>
<comment type="caution">
    <text evidence="11">The sequence shown here is derived from an EMBL/GenBank/DDBJ whole genome shotgun (WGS) entry which is preliminary data.</text>
</comment>
<dbReference type="SUPFAM" id="SSF55874">
    <property type="entry name" value="ATPase domain of HSP90 chaperone/DNA topoisomerase II/histidine kinase"/>
    <property type="match status" value="1"/>
</dbReference>
<dbReference type="Pfam" id="PF02518">
    <property type="entry name" value="HATPase_c"/>
    <property type="match status" value="1"/>
</dbReference>
<dbReference type="Gene3D" id="1.20.5.1930">
    <property type="match status" value="1"/>
</dbReference>
<dbReference type="Pfam" id="PF07730">
    <property type="entry name" value="HisKA_3"/>
    <property type="match status" value="1"/>
</dbReference>
<evidence type="ECO:0000313" key="12">
    <source>
        <dbReference type="Proteomes" id="UP001564626"/>
    </source>
</evidence>
<gene>
    <name evidence="11" type="ORF">AB8O55_11070</name>
</gene>
<protein>
    <recommendedName>
        <fullName evidence="2">histidine kinase</fullName>
        <ecNumber evidence="2">2.7.13.3</ecNumber>
    </recommendedName>
</protein>
<keyword evidence="12" id="KW-1185">Reference proteome</keyword>
<evidence type="ECO:0000256" key="1">
    <source>
        <dbReference type="ARBA" id="ARBA00000085"/>
    </source>
</evidence>
<keyword evidence="8" id="KW-0902">Two-component regulatory system</keyword>
<keyword evidence="9" id="KW-0812">Transmembrane</keyword>
<evidence type="ECO:0000259" key="10">
    <source>
        <dbReference type="SMART" id="SM00387"/>
    </source>
</evidence>
<reference evidence="11 12" key="1">
    <citation type="submission" date="2024-08" db="EMBL/GenBank/DDBJ databases">
        <title>Genome mining of Saccharopolyspora cebuensis PGLac3 from Nigerian medicinal plant.</title>
        <authorList>
            <person name="Ezeobiora C.E."/>
            <person name="Igbokwe N.H."/>
            <person name="Amin D.H."/>
            <person name="Mendie U.E."/>
        </authorList>
    </citation>
    <scope>NUCLEOTIDE SEQUENCE [LARGE SCALE GENOMIC DNA]</scope>
    <source>
        <strain evidence="11 12">PGLac3</strain>
    </source>
</reference>
<dbReference type="InterPro" id="IPR050482">
    <property type="entry name" value="Sensor_HK_TwoCompSys"/>
</dbReference>
<keyword evidence="9" id="KW-0472">Membrane</keyword>
<proteinExistence type="predicted"/>
<evidence type="ECO:0000256" key="6">
    <source>
        <dbReference type="ARBA" id="ARBA00022777"/>
    </source>
</evidence>
<evidence type="ECO:0000256" key="3">
    <source>
        <dbReference type="ARBA" id="ARBA00022553"/>
    </source>
</evidence>
<dbReference type="Proteomes" id="UP001564626">
    <property type="component" value="Unassembled WGS sequence"/>
</dbReference>
<feature type="transmembrane region" description="Helical" evidence="9">
    <location>
        <begin position="128"/>
        <end position="148"/>
    </location>
</feature>
<sequence length="388" mass="40997">MIGVRSWLRKRPRAVDAAVAVVVFAYNAPVQGLYVPQGLPPGTGVLLAVGLCAPHVLRREFPLSCFASVATAFSLQLALGVGFIPADVMLLFALHTVAACCLRWVSVAAAGAVALGVLVVAIGWWDELVLNVGDLVTALVLIASVWMWGSTTGLRRAHVAGLHERAVRLEKERDDQARIAAAAERARIAREIHDVVSHGLSVVVVLARSASVSVREDPDRAERSLETVEATGRSALAEMRRMLDVLREDEPGSHAPQPGIAQLEQLVADARSSGMPVEFTVRGTARPLPAGTALAVYRIVQEALTNARRHAGPGVTRVEVGLHYGEEELRVHVRDDGRSAASGAASGGGHGLVGMRERVAAYGGALRTGFRSDGGFEVAAALPLGRST</sequence>
<dbReference type="Pfam" id="PF23539">
    <property type="entry name" value="DUF7134"/>
    <property type="match status" value="1"/>
</dbReference>
<keyword evidence="9" id="KW-1133">Transmembrane helix</keyword>
<dbReference type="EC" id="2.7.13.3" evidence="2"/>
<evidence type="ECO:0000256" key="4">
    <source>
        <dbReference type="ARBA" id="ARBA00022679"/>
    </source>
</evidence>
<keyword evidence="5" id="KW-0547">Nucleotide-binding</keyword>
<feature type="transmembrane region" description="Helical" evidence="9">
    <location>
        <begin position="66"/>
        <end position="94"/>
    </location>
</feature>
<evidence type="ECO:0000256" key="2">
    <source>
        <dbReference type="ARBA" id="ARBA00012438"/>
    </source>
</evidence>
<dbReference type="InterPro" id="IPR055558">
    <property type="entry name" value="DUF7134"/>
</dbReference>
<dbReference type="InterPro" id="IPR003594">
    <property type="entry name" value="HATPase_dom"/>
</dbReference>
<feature type="domain" description="Histidine kinase/HSP90-like ATPase" evidence="10">
    <location>
        <begin position="291"/>
        <end position="386"/>
    </location>
</feature>
<dbReference type="InterPro" id="IPR011712">
    <property type="entry name" value="Sig_transdc_His_kin_sub3_dim/P"/>
</dbReference>
<keyword evidence="3" id="KW-0597">Phosphoprotein</keyword>
<dbReference type="PANTHER" id="PTHR24421:SF10">
    <property type="entry name" value="NITRATE_NITRITE SENSOR PROTEIN NARQ"/>
    <property type="match status" value="1"/>
</dbReference>
<organism evidence="11 12">
    <name type="scientific">Saccharopolyspora cebuensis</name>
    <dbReference type="NCBI Taxonomy" id="418759"/>
    <lineage>
        <taxon>Bacteria</taxon>
        <taxon>Bacillati</taxon>
        <taxon>Actinomycetota</taxon>
        <taxon>Actinomycetes</taxon>
        <taxon>Pseudonocardiales</taxon>
        <taxon>Pseudonocardiaceae</taxon>
        <taxon>Saccharopolyspora</taxon>
    </lineage>
</organism>
<dbReference type="GO" id="GO:0016301">
    <property type="term" value="F:kinase activity"/>
    <property type="evidence" value="ECO:0007669"/>
    <property type="project" value="UniProtKB-KW"/>
</dbReference>
<accession>A0ABV4CIW2</accession>
<dbReference type="EMBL" id="JBGEHV010000016">
    <property type="protein sequence ID" value="MEY8039937.1"/>
    <property type="molecule type" value="Genomic_DNA"/>
</dbReference>
<keyword evidence="4" id="KW-0808">Transferase</keyword>
<comment type="catalytic activity">
    <reaction evidence="1">
        <text>ATP + protein L-histidine = ADP + protein N-phospho-L-histidine.</text>
        <dbReference type="EC" id="2.7.13.3"/>
    </reaction>
</comment>
<evidence type="ECO:0000256" key="7">
    <source>
        <dbReference type="ARBA" id="ARBA00022840"/>
    </source>
</evidence>
<dbReference type="InterPro" id="IPR036890">
    <property type="entry name" value="HATPase_C_sf"/>
</dbReference>
<evidence type="ECO:0000256" key="5">
    <source>
        <dbReference type="ARBA" id="ARBA00022741"/>
    </source>
</evidence>
<dbReference type="RefSeq" id="WP_369774745.1">
    <property type="nucleotide sequence ID" value="NZ_JBGEHV010000016.1"/>
</dbReference>
<evidence type="ECO:0000256" key="9">
    <source>
        <dbReference type="SAM" id="Phobius"/>
    </source>
</evidence>
<dbReference type="PANTHER" id="PTHR24421">
    <property type="entry name" value="NITRATE/NITRITE SENSOR PROTEIN NARX-RELATED"/>
    <property type="match status" value="1"/>
</dbReference>
<dbReference type="SMART" id="SM00387">
    <property type="entry name" value="HATPase_c"/>
    <property type="match status" value="1"/>
</dbReference>
<name>A0ABV4CIW2_9PSEU</name>